<feature type="compositionally biased region" description="Basic and acidic residues" evidence="2">
    <location>
        <begin position="119"/>
        <end position="129"/>
    </location>
</feature>
<accession>A0A9N7TUE2</accession>
<keyword evidence="1" id="KW-0175">Coiled coil</keyword>
<proteinExistence type="predicted"/>
<dbReference type="EMBL" id="CADEAL010000364">
    <property type="protein sequence ID" value="CAB1419092.1"/>
    <property type="molecule type" value="Genomic_DNA"/>
</dbReference>
<reference evidence="3" key="1">
    <citation type="submission" date="2020-03" db="EMBL/GenBank/DDBJ databases">
        <authorList>
            <person name="Weist P."/>
        </authorList>
    </citation>
    <scope>NUCLEOTIDE SEQUENCE</scope>
</reference>
<dbReference type="AlphaFoldDB" id="A0A9N7TUE2"/>
<feature type="compositionally biased region" description="Basic and acidic residues" evidence="2">
    <location>
        <begin position="86"/>
        <end position="95"/>
    </location>
</feature>
<protein>
    <submittedName>
        <fullName evidence="3">Uncharacterized protein</fullName>
    </submittedName>
</protein>
<sequence>MAAAPVQTPTTLLQLLSQLEDAACEDERQIQSLREISIDLQSRADIALEQLHQCRASFAANKESRDQLRRDVMNGKRQPNQTQDAAESHRRESMELQRNLSDVSKERDTLSQSNTQLRESLRSADTERISMKRQCEEEVAELSNNLREVEKSRLEVRRELQELQTRRSVGGAP</sequence>
<feature type="region of interest" description="Disordered" evidence="2">
    <location>
        <begin position="62"/>
        <end position="129"/>
    </location>
</feature>
<name>A0A9N7TUE2_PLEPL</name>
<evidence type="ECO:0000313" key="3">
    <source>
        <dbReference type="EMBL" id="CAB1419092.1"/>
    </source>
</evidence>
<organism evidence="3 4">
    <name type="scientific">Pleuronectes platessa</name>
    <name type="common">European plaice</name>
    <dbReference type="NCBI Taxonomy" id="8262"/>
    <lineage>
        <taxon>Eukaryota</taxon>
        <taxon>Metazoa</taxon>
        <taxon>Chordata</taxon>
        <taxon>Craniata</taxon>
        <taxon>Vertebrata</taxon>
        <taxon>Euteleostomi</taxon>
        <taxon>Actinopterygii</taxon>
        <taxon>Neopterygii</taxon>
        <taxon>Teleostei</taxon>
        <taxon>Neoteleostei</taxon>
        <taxon>Acanthomorphata</taxon>
        <taxon>Carangaria</taxon>
        <taxon>Pleuronectiformes</taxon>
        <taxon>Pleuronectoidei</taxon>
        <taxon>Pleuronectidae</taxon>
        <taxon>Pleuronectes</taxon>
    </lineage>
</organism>
<keyword evidence="4" id="KW-1185">Reference proteome</keyword>
<feature type="coiled-coil region" evidence="1">
    <location>
        <begin position="132"/>
        <end position="166"/>
    </location>
</feature>
<evidence type="ECO:0000256" key="1">
    <source>
        <dbReference type="SAM" id="Coils"/>
    </source>
</evidence>
<dbReference type="Proteomes" id="UP001153269">
    <property type="component" value="Unassembled WGS sequence"/>
</dbReference>
<evidence type="ECO:0000256" key="2">
    <source>
        <dbReference type="SAM" id="MobiDB-lite"/>
    </source>
</evidence>
<feature type="compositionally biased region" description="Basic and acidic residues" evidence="2">
    <location>
        <begin position="62"/>
        <end position="74"/>
    </location>
</feature>
<comment type="caution">
    <text evidence="3">The sequence shown here is derived from an EMBL/GenBank/DDBJ whole genome shotgun (WGS) entry which is preliminary data.</text>
</comment>
<gene>
    <name evidence="3" type="ORF">PLEPLA_LOCUS6920</name>
</gene>
<evidence type="ECO:0000313" key="4">
    <source>
        <dbReference type="Proteomes" id="UP001153269"/>
    </source>
</evidence>